<dbReference type="Proteomes" id="UP000732377">
    <property type="component" value="Unassembled WGS sequence"/>
</dbReference>
<evidence type="ECO:0000256" key="2">
    <source>
        <dbReference type="ARBA" id="ARBA00022741"/>
    </source>
</evidence>
<comment type="caution">
    <text evidence="5">The sequence shown here is derived from an EMBL/GenBank/DDBJ whole genome shotgun (WGS) entry which is preliminary data.</text>
</comment>
<dbReference type="Pfam" id="PF13541">
    <property type="entry name" value="ChlI"/>
    <property type="match status" value="1"/>
</dbReference>
<organism evidence="5 6">
    <name type="scientific">Symbiobacterium thermophilum</name>
    <dbReference type="NCBI Taxonomy" id="2734"/>
    <lineage>
        <taxon>Bacteria</taxon>
        <taxon>Bacillati</taxon>
        <taxon>Bacillota</taxon>
        <taxon>Clostridia</taxon>
        <taxon>Eubacteriales</taxon>
        <taxon>Symbiobacteriaceae</taxon>
        <taxon>Symbiobacterium</taxon>
    </lineage>
</organism>
<accession>A0A953I721</accession>
<protein>
    <submittedName>
        <fullName evidence="5">ATP-binding protein</fullName>
    </submittedName>
</protein>
<gene>
    <name evidence="5" type="ORF">CWE10_04385</name>
</gene>
<evidence type="ECO:0000256" key="1">
    <source>
        <dbReference type="ARBA" id="ARBA00006354"/>
    </source>
</evidence>
<dbReference type="Gene3D" id="3.40.50.300">
    <property type="entry name" value="P-loop containing nucleotide triphosphate hydrolases"/>
    <property type="match status" value="1"/>
</dbReference>
<name>A0A953I721_SYMTR</name>
<dbReference type="InterPro" id="IPR004482">
    <property type="entry name" value="Mg_chelat-rel"/>
</dbReference>
<comment type="similarity">
    <text evidence="1">Belongs to the Mg-chelatase subunits D/I family. ComM subfamily.</text>
</comment>
<evidence type="ECO:0000259" key="4">
    <source>
        <dbReference type="PROSITE" id="PS50051"/>
    </source>
</evidence>
<dbReference type="Gene3D" id="3.30.230.10">
    <property type="match status" value="1"/>
</dbReference>
<dbReference type="Pfam" id="PF01078">
    <property type="entry name" value="Mg_chelatase"/>
    <property type="match status" value="1"/>
</dbReference>
<dbReference type="AlphaFoldDB" id="A0A953I721"/>
<dbReference type="InterPro" id="IPR003593">
    <property type="entry name" value="AAA+_ATPase"/>
</dbReference>
<dbReference type="PRINTS" id="PR01657">
    <property type="entry name" value="MCMFAMILY"/>
</dbReference>
<dbReference type="InterPro" id="IPR027417">
    <property type="entry name" value="P-loop_NTPase"/>
</dbReference>
<dbReference type="RefSeq" id="WP_043713734.1">
    <property type="nucleotide sequence ID" value="NZ_PIUK01000025.1"/>
</dbReference>
<dbReference type="GO" id="GO:0005524">
    <property type="term" value="F:ATP binding"/>
    <property type="evidence" value="ECO:0007669"/>
    <property type="project" value="UniProtKB-KW"/>
</dbReference>
<dbReference type="SMART" id="SM00382">
    <property type="entry name" value="AAA"/>
    <property type="match status" value="1"/>
</dbReference>
<dbReference type="Pfam" id="PF13335">
    <property type="entry name" value="Mg_chelatase_C"/>
    <property type="match status" value="1"/>
</dbReference>
<dbReference type="NCBIfam" id="TIGR00368">
    <property type="entry name" value="YifB family Mg chelatase-like AAA ATPase"/>
    <property type="match status" value="1"/>
</dbReference>
<sequence length="507" mass="53586">MFVRVWSFTLQGIEALPVAVEVDVSPGLPSFEIVGLPDAAVREARERVRAAVRNGGWPFPLQRITVNLAPAHTRKEGAGFDLAIALGVLAAAGAFHPSALAGIAVAGELALDGGVRPVRGALAMAMALEPGRRLVLPPESAREAAACGADVLAAPHLADLVAHLRGERVLAAPDPAPPVAGGCDGDVDLALVRGQPVARRALEVAAAGGHNLYMVGPPGAGKSLLARCLPTILPPLDEAEALEVSRIHSVAGELGPGGLLRRRPFRAPHHSISRAAMLGGGNPLRPGEVTLAHRGVLFLDEMPEFRRDVLEGLRQPLEDGVVRVARAHAHLTFPARPTLVAAANPCPCGHLGDPVHACTCTATAVHLYRNRLSGPLRDRFDLQVYLQPVPYAAYRAAAAGESSRAVAERVREARERQRRRLAQHGCSSNAEMGPALIRRFCRIPPGAEALLREAVDRFGLSVRGCDRVLRVARTLADLEGADTVELRHLAEALQYRGVGAAPVRQGA</sequence>
<dbReference type="PROSITE" id="PS50051">
    <property type="entry name" value="MCM_2"/>
    <property type="match status" value="1"/>
</dbReference>
<keyword evidence="3 5" id="KW-0067">ATP-binding</keyword>
<dbReference type="InterPro" id="IPR001208">
    <property type="entry name" value="MCM_dom"/>
</dbReference>
<dbReference type="InterPro" id="IPR014721">
    <property type="entry name" value="Ribsml_uS5_D2-typ_fold_subgr"/>
</dbReference>
<proteinExistence type="inferred from homology"/>
<evidence type="ECO:0000313" key="5">
    <source>
        <dbReference type="EMBL" id="MBY6275448.1"/>
    </source>
</evidence>
<dbReference type="EMBL" id="PIUK01000025">
    <property type="protein sequence ID" value="MBY6275448.1"/>
    <property type="molecule type" value="Genomic_DNA"/>
</dbReference>
<keyword evidence="2" id="KW-0547">Nucleotide-binding</keyword>
<dbReference type="InterPro" id="IPR025158">
    <property type="entry name" value="Mg_chelat-rel_C"/>
</dbReference>
<dbReference type="PANTHER" id="PTHR32039:SF7">
    <property type="entry name" value="COMPETENCE PROTEIN COMM"/>
    <property type="match status" value="1"/>
</dbReference>
<reference evidence="5" key="1">
    <citation type="submission" date="2017-11" db="EMBL/GenBank/DDBJ databases">
        <title>Three new genomes from thermophilic consortium.</title>
        <authorList>
            <person name="Quaggio R."/>
            <person name="Amgarten D."/>
            <person name="Setubal J.C."/>
        </authorList>
    </citation>
    <scope>NUCLEOTIDE SEQUENCE</scope>
    <source>
        <strain evidence="5">ZCTH01-B2</strain>
    </source>
</reference>
<dbReference type="GO" id="GO:0003677">
    <property type="term" value="F:DNA binding"/>
    <property type="evidence" value="ECO:0007669"/>
    <property type="project" value="InterPro"/>
</dbReference>
<dbReference type="InterPro" id="IPR000523">
    <property type="entry name" value="Mg_chelatse_chII-like_cat_dom"/>
</dbReference>
<dbReference type="InterPro" id="IPR045006">
    <property type="entry name" value="CHLI-like"/>
</dbReference>
<feature type="domain" description="MCM C-terminal AAA(+) ATPase" evidence="4">
    <location>
        <begin position="284"/>
        <end position="345"/>
    </location>
</feature>
<evidence type="ECO:0000313" key="6">
    <source>
        <dbReference type="Proteomes" id="UP000732377"/>
    </source>
</evidence>
<dbReference type="SUPFAM" id="SSF54211">
    <property type="entry name" value="Ribosomal protein S5 domain 2-like"/>
    <property type="match status" value="1"/>
</dbReference>
<dbReference type="InterPro" id="IPR020568">
    <property type="entry name" value="Ribosomal_Su5_D2-typ_SF"/>
</dbReference>
<dbReference type="PANTHER" id="PTHR32039">
    <property type="entry name" value="MAGNESIUM-CHELATASE SUBUNIT CHLI"/>
    <property type="match status" value="1"/>
</dbReference>
<evidence type="ECO:0000256" key="3">
    <source>
        <dbReference type="ARBA" id="ARBA00022840"/>
    </source>
</evidence>
<dbReference type="SUPFAM" id="SSF52540">
    <property type="entry name" value="P-loop containing nucleoside triphosphate hydrolases"/>
    <property type="match status" value="1"/>
</dbReference>